<protein>
    <recommendedName>
        <fullName evidence="3">SnoaL-like domain-containing protein</fullName>
    </recommendedName>
</protein>
<evidence type="ECO:0008006" key="3">
    <source>
        <dbReference type="Google" id="ProtNLM"/>
    </source>
</evidence>
<dbReference type="RefSeq" id="WP_097244992.1">
    <property type="nucleotide sequence ID" value="NZ_JAMTCW010000004.1"/>
</dbReference>
<reference evidence="1 2" key="1">
    <citation type="submission" date="2017-09" db="EMBL/GenBank/DDBJ databases">
        <authorList>
            <person name="Ehlers B."/>
            <person name="Leendertz F.H."/>
        </authorList>
    </citation>
    <scope>NUCLEOTIDE SEQUENCE [LARGE SCALE GENOMIC DNA]</scope>
    <source>
        <strain evidence="1 2">DSM 45537</strain>
    </source>
</reference>
<dbReference type="AlphaFoldDB" id="A0A285LBU3"/>
<evidence type="ECO:0000313" key="1">
    <source>
        <dbReference type="EMBL" id="SNY80851.1"/>
    </source>
</evidence>
<dbReference type="Proteomes" id="UP000219565">
    <property type="component" value="Unassembled WGS sequence"/>
</dbReference>
<gene>
    <name evidence="1" type="ORF">SAMN04244553_2425</name>
</gene>
<accession>A0A285LBU3</accession>
<dbReference type="InterPro" id="IPR032710">
    <property type="entry name" value="NTF2-like_dom_sf"/>
</dbReference>
<dbReference type="SUPFAM" id="SSF54427">
    <property type="entry name" value="NTF2-like"/>
    <property type="match status" value="1"/>
</dbReference>
<name>A0A285LBU3_9NOCA</name>
<organism evidence="1 2">
    <name type="scientific">Nocardia amikacinitolerans</name>
    <dbReference type="NCBI Taxonomy" id="756689"/>
    <lineage>
        <taxon>Bacteria</taxon>
        <taxon>Bacillati</taxon>
        <taxon>Actinomycetota</taxon>
        <taxon>Actinomycetes</taxon>
        <taxon>Mycobacteriales</taxon>
        <taxon>Nocardiaceae</taxon>
        <taxon>Nocardia</taxon>
    </lineage>
</organism>
<evidence type="ECO:0000313" key="2">
    <source>
        <dbReference type="Proteomes" id="UP000219565"/>
    </source>
</evidence>
<dbReference type="EMBL" id="OBEG01000002">
    <property type="protein sequence ID" value="SNY80851.1"/>
    <property type="molecule type" value="Genomic_DNA"/>
</dbReference>
<proteinExistence type="predicted"/>
<sequence length="145" mass="16203">MTTRDEIESFLDEYQAALSAFDAERSAAMWGTPGTILSDGFVGSLSSNAEMAQGLAQSYPFYQRLGLARVGHTLLEHVDLTPLITRVRVRWHFYDENDDLLTDGDYEYLLRRDDETLHTYVAVPIDEVEKLTQLAAAKGIDLSAG</sequence>
<dbReference type="OrthoDB" id="5071858at2"/>
<keyword evidence="2" id="KW-1185">Reference proteome</keyword>